<dbReference type="Proteomes" id="UP001283361">
    <property type="component" value="Unassembled WGS sequence"/>
</dbReference>
<keyword evidence="2" id="KW-1185">Reference proteome</keyword>
<proteinExistence type="predicted"/>
<sequence>MRWLMITTRCRRTSGEHRNRAPCSWDVDIVRSNAEYEAVGQQRLPNGMLDQISLRPECDGVGYRPHSLPLRLS</sequence>
<accession>A0AAE1DEI3</accession>
<gene>
    <name evidence="1" type="ORF">RRG08_059834</name>
</gene>
<organism evidence="1 2">
    <name type="scientific">Elysia crispata</name>
    <name type="common">lettuce slug</name>
    <dbReference type="NCBI Taxonomy" id="231223"/>
    <lineage>
        <taxon>Eukaryota</taxon>
        <taxon>Metazoa</taxon>
        <taxon>Spiralia</taxon>
        <taxon>Lophotrochozoa</taxon>
        <taxon>Mollusca</taxon>
        <taxon>Gastropoda</taxon>
        <taxon>Heterobranchia</taxon>
        <taxon>Euthyneura</taxon>
        <taxon>Panpulmonata</taxon>
        <taxon>Sacoglossa</taxon>
        <taxon>Placobranchoidea</taxon>
        <taxon>Plakobranchidae</taxon>
        <taxon>Elysia</taxon>
    </lineage>
</organism>
<comment type="caution">
    <text evidence="1">The sequence shown here is derived from an EMBL/GenBank/DDBJ whole genome shotgun (WGS) entry which is preliminary data.</text>
</comment>
<dbReference type="AlphaFoldDB" id="A0AAE1DEI3"/>
<reference evidence="1" key="1">
    <citation type="journal article" date="2023" name="G3 (Bethesda)">
        <title>A reference genome for the long-term kleptoplast-retaining sea slug Elysia crispata morphotype clarki.</title>
        <authorList>
            <person name="Eastman K.E."/>
            <person name="Pendleton A.L."/>
            <person name="Shaikh M.A."/>
            <person name="Suttiyut T."/>
            <person name="Ogas R."/>
            <person name="Tomko P."/>
            <person name="Gavelis G."/>
            <person name="Widhalm J.R."/>
            <person name="Wisecaver J.H."/>
        </authorList>
    </citation>
    <scope>NUCLEOTIDE SEQUENCE</scope>
    <source>
        <strain evidence="1">ECLA1</strain>
    </source>
</reference>
<dbReference type="EMBL" id="JAWDGP010004189">
    <property type="protein sequence ID" value="KAK3766965.1"/>
    <property type="molecule type" value="Genomic_DNA"/>
</dbReference>
<evidence type="ECO:0000313" key="1">
    <source>
        <dbReference type="EMBL" id="KAK3766965.1"/>
    </source>
</evidence>
<protein>
    <submittedName>
        <fullName evidence="1">Uncharacterized protein</fullName>
    </submittedName>
</protein>
<evidence type="ECO:0000313" key="2">
    <source>
        <dbReference type="Proteomes" id="UP001283361"/>
    </source>
</evidence>
<name>A0AAE1DEI3_9GAST</name>